<name>A0A0E9UTT4_ANGAN</name>
<dbReference type="EMBL" id="GBXM01039323">
    <property type="protein sequence ID" value="JAH69254.1"/>
    <property type="molecule type" value="Transcribed_RNA"/>
</dbReference>
<sequence length="24" mass="2685">MQKSRGIPKGSQSFSCNHTVYTVE</sequence>
<dbReference type="AlphaFoldDB" id="A0A0E9UTT4"/>
<organism evidence="1">
    <name type="scientific">Anguilla anguilla</name>
    <name type="common">European freshwater eel</name>
    <name type="synonym">Muraena anguilla</name>
    <dbReference type="NCBI Taxonomy" id="7936"/>
    <lineage>
        <taxon>Eukaryota</taxon>
        <taxon>Metazoa</taxon>
        <taxon>Chordata</taxon>
        <taxon>Craniata</taxon>
        <taxon>Vertebrata</taxon>
        <taxon>Euteleostomi</taxon>
        <taxon>Actinopterygii</taxon>
        <taxon>Neopterygii</taxon>
        <taxon>Teleostei</taxon>
        <taxon>Anguilliformes</taxon>
        <taxon>Anguillidae</taxon>
        <taxon>Anguilla</taxon>
    </lineage>
</organism>
<accession>A0A0E9UTT4</accession>
<reference evidence="1" key="1">
    <citation type="submission" date="2014-11" db="EMBL/GenBank/DDBJ databases">
        <authorList>
            <person name="Amaro Gonzalez C."/>
        </authorList>
    </citation>
    <scope>NUCLEOTIDE SEQUENCE</scope>
</reference>
<reference evidence="1" key="2">
    <citation type="journal article" date="2015" name="Fish Shellfish Immunol.">
        <title>Early steps in the European eel (Anguilla anguilla)-Vibrio vulnificus interaction in the gills: Role of the RtxA13 toxin.</title>
        <authorList>
            <person name="Callol A."/>
            <person name="Pajuelo D."/>
            <person name="Ebbesson L."/>
            <person name="Teles M."/>
            <person name="MacKenzie S."/>
            <person name="Amaro C."/>
        </authorList>
    </citation>
    <scope>NUCLEOTIDE SEQUENCE</scope>
</reference>
<proteinExistence type="predicted"/>
<protein>
    <submittedName>
        <fullName evidence="1">Uncharacterized protein</fullName>
    </submittedName>
</protein>
<evidence type="ECO:0000313" key="1">
    <source>
        <dbReference type="EMBL" id="JAH69254.1"/>
    </source>
</evidence>